<dbReference type="Proteomes" id="UP000199138">
    <property type="component" value="Unassembled WGS sequence"/>
</dbReference>
<dbReference type="STRING" id="1224947.SAMN05216480_11817"/>
<dbReference type="OrthoDB" id="9803927at2"/>
<sequence>MKNIRNMVLILCIFCTSCVVVAQESNRYLVAVSKAEHTLSIVNATTFETLVSIPAGPNTHEVVVTDDGKTAYISNPGNSDLHEINVIDLEQHQALENIDTSPFLGPHGLQLIGDNLWFTAQGSKTVVCYNIKSKTFDWTMGTGQDVTHMIHVSPDQQSFYTTNVQSGTISIFKHTLLEPTVPPTGKLPPNAKSHWDWEQKLIDAGIGVEGFDVTNNEEELWAVTPTGLLTIINLKNPEEKIQLETGIKGAHRLQFTPDNTFAVIVSVATGEVVKYEVATRKKVATFKMAQGGEMLMDTILNRVFISCPIDGYIAVVDLDEMKEVGRFSVGARPDGMAWIN</sequence>
<proteinExistence type="predicted"/>
<keyword evidence="1" id="KW-0732">Signal</keyword>
<dbReference type="SUPFAM" id="SSF51004">
    <property type="entry name" value="C-terminal (heme d1) domain of cytochrome cd1-nitrite reductase"/>
    <property type="match status" value="1"/>
</dbReference>
<evidence type="ECO:0000313" key="2">
    <source>
        <dbReference type="EMBL" id="SFU74199.1"/>
    </source>
</evidence>
<dbReference type="PANTHER" id="PTHR47197:SF3">
    <property type="entry name" value="DIHYDRO-HEME D1 DEHYDROGENASE"/>
    <property type="match status" value="1"/>
</dbReference>
<organism evidence="2 3">
    <name type="scientific">Pustulibacterium marinum</name>
    <dbReference type="NCBI Taxonomy" id="1224947"/>
    <lineage>
        <taxon>Bacteria</taxon>
        <taxon>Pseudomonadati</taxon>
        <taxon>Bacteroidota</taxon>
        <taxon>Flavobacteriia</taxon>
        <taxon>Flavobacteriales</taxon>
        <taxon>Flavobacteriaceae</taxon>
        <taxon>Pustulibacterium</taxon>
    </lineage>
</organism>
<evidence type="ECO:0000313" key="3">
    <source>
        <dbReference type="Proteomes" id="UP000199138"/>
    </source>
</evidence>
<dbReference type="RefSeq" id="WP_143106457.1">
    <property type="nucleotide sequence ID" value="NZ_FPBK01000018.1"/>
</dbReference>
<dbReference type="InterPro" id="IPR051200">
    <property type="entry name" value="Host-pathogen_enzymatic-act"/>
</dbReference>
<gene>
    <name evidence="2" type="ORF">SAMN05216480_11817</name>
</gene>
<protein>
    <recommendedName>
        <fullName evidence="4">DNA-binding beta-propeller fold protein YncE</fullName>
    </recommendedName>
</protein>
<evidence type="ECO:0000256" key="1">
    <source>
        <dbReference type="SAM" id="SignalP"/>
    </source>
</evidence>
<dbReference type="InterPro" id="IPR011048">
    <property type="entry name" value="Haem_d1_sf"/>
</dbReference>
<reference evidence="2 3" key="1">
    <citation type="submission" date="2016-10" db="EMBL/GenBank/DDBJ databases">
        <authorList>
            <person name="de Groot N.N."/>
        </authorList>
    </citation>
    <scope>NUCLEOTIDE SEQUENCE [LARGE SCALE GENOMIC DNA]</scope>
    <source>
        <strain evidence="2 3">CGMCC 1.12333</strain>
    </source>
</reference>
<accession>A0A1I7IMR1</accession>
<feature type="chain" id="PRO_5011602035" description="DNA-binding beta-propeller fold protein YncE" evidence="1">
    <location>
        <begin position="23"/>
        <end position="340"/>
    </location>
</feature>
<dbReference type="InterPro" id="IPR015943">
    <property type="entry name" value="WD40/YVTN_repeat-like_dom_sf"/>
</dbReference>
<dbReference type="Gene3D" id="2.130.10.10">
    <property type="entry name" value="YVTN repeat-like/Quinoprotein amine dehydrogenase"/>
    <property type="match status" value="2"/>
</dbReference>
<feature type="signal peptide" evidence="1">
    <location>
        <begin position="1"/>
        <end position="22"/>
    </location>
</feature>
<dbReference type="EMBL" id="FPBK01000018">
    <property type="protein sequence ID" value="SFU74199.1"/>
    <property type="molecule type" value="Genomic_DNA"/>
</dbReference>
<evidence type="ECO:0008006" key="4">
    <source>
        <dbReference type="Google" id="ProtNLM"/>
    </source>
</evidence>
<keyword evidence="3" id="KW-1185">Reference proteome</keyword>
<name>A0A1I7IMR1_9FLAO</name>
<dbReference type="AlphaFoldDB" id="A0A1I7IMR1"/>
<dbReference type="PANTHER" id="PTHR47197">
    <property type="entry name" value="PROTEIN NIRF"/>
    <property type="match status" value="1"/>
</dbReference>